<dbReference type="SMART" id="SM00507">
    <property type="entry name" value="HNHc"/>
    <property type="match status" value="1"/>
</dbReference>
<keyword evidence="2" id="KW-0540">Nuclease</keyword>
<dbReference type="Pfam" id="PF07453">
    <property type="entry name" value="NUMOD1"/>
    <property type="match status" value="1"/>
</dbReference>
<dbReference type="Pfam" id="PF07463">
    <property type="entry name" value="NUMOD4"/>
    <property type="match status" value="1"/>
</dbReference>
<dbReference type="AlphaFoldDB" id="A0AAV3FCK4"/>
<proteinExistence type="predicted"/>
<dbReference type="Gene3D" id="3.90.75.20">
    <property type="match status" value="1"/>
</dbReference>
<dbReference type="GO" id="GO:0004519">
    <property type="term" value="F:endonuclease activity"/>
    <property type="evidence" value="ECO:0007669"/>
    <property type="project" value="UniProtKB-KW"/>
</dbReference>
<dbReference type="SUPFAM" id="SSF54060">
    <property type="entry name" value="His-Me finger endonucleases"/>
    <property type="match status" value="1"/>
</dbReference>
<dbReference type="Pfam" id="PF13392">
    <property type="entry name" value="HNH_3"/>
    <property type="match status" value="1"/>
</dbReference>
<dbReference type="InterPro" id="IPR044925">
    <property type="entry name" value="His-Me_finger_sf"/>
</dbReference>
<keyword evidence="2" id="KW-0378">Hydrolase</keyword>
<sequence length="197" mass="22924">MEIWKDVIGYEKIYQVSNTGKVKRIGTYKNQSNKEWISNRILKPAIKKNRYMFVGLSKDGKVSSKHIHRLVAEAFIPNPFNKSTVNHKDGNRSNNTVENLEWATYLENNIHSIKVLKRDTKNSSDSRPVLQFDKQGNFIKEYPSMREAQRQTGIDAIDKVCNHVKYRKTAGGYKWEYKDNYNKSVETIETTSDDGRE</sequence>
<dbReference type="InterPro" id="IPR036388">
    <property type="entry name" value="WH-like_DNA-bd_sf"/>
</dbReference>
<dbReference type="Gene3D" id="1.10.10.10">
    <property type="entry name" value="Winged helix-like DNA-binding domain superfamily/Winged helix DNA-binding domain"/>
    <property type="match status" value="1"/>
</dbReference>
<dbReference type="InterPro" id="IPR003615">
    <property type="entry name" value="HNH_nuc"/>
</dbReference>
<evidence type="ECO:0000259" key="1">
    <source>
        <dbReference type="SMART" id="SM00507"/>
    </source>
</evidence>
<dbReference type="RefSeq" id="WP_003481454.1">
    <property type="nucleotide sequence ID" value="NZ_CM001477.1"/>
</dbReference>
<dbReference type="InterPro" id="IPR010896">
    <property type="entry name" value="NUMOD1"/>
</dbReference>
<protein>
    <submittedName>
        <fullName evidence="2">Prophage LambdaSa2, HNH endonuclease family protein</fullName>
    </submittedName>
</protein>
<dbReference type="GO" id="GO:0016788">
    <property type="term" value="F:hydrolase activity, acting on ester bonds"/>
    <property type="evidence" value="ECO:0007669"/>
    <property type="project" value="InterPro"/>
</dbReference>
<comment type="caution">
    <text evidence="2">The sequence shown here is derived from an EMBL/GenBank/DDBJ whole genome shotgun (WGS) entry which is preliminary data.</text>
</comment>
<reference evidence="2 3" key="1">
    <citation type="journal article" date="2012" name="PLoS ONE">
        <title>Genome Sequencing and Analysis of a Type A Clostridium perfringens Isolate from a Case of Bovine Clostridial Abomasitis.</title>
        <authorList>
            <person name="Nowell V.J."/>
            <person name="Kropinski A.M."/>
            <person name="Songer J.G."/>
            <person name="Macinnes J.I."/>
            <person name="Parreira V.R."/>
            <person name="Prescott J.F."/>
        </authorList>
    </citation>
    <scope>NUCLEOTIDE SEQUENCE [LARGE SCALE GENOMIC DNA]</scope>
    <source>
        <strain evidence="2 3">F262</strain>
    </source>
</reference>
<dbReference type="SMART" id="SM00497">
    <property type="entry name" value="IENR1"/>
    <property type="match status" value="1"/>
</dbReference>
<accession>A0AAV3FCK4</accession>
<evidence type="ECO:0000313" key="2">
    <source>
        <dbReference type="EMBL" id="EIA17016.1"/>
    </source>
</evidence>
<organism evidence="2 3">
    <name type="scientific">Clostridium perfringens F262</name>
    <dbReference type="NCBI Taxonomy" id="883064"/>
    <lineage>
        <taxon>Bacteria</taxon>
        <taxon>Bacillati</taxon>
        <taxon>Bacillota</taxon>
        <taxon>Clostridia</taxon>
        <taxon>Eubacteriales</taxon>
        <taxon>Clostridiaceae</taxon>
        <taxon>Clostridium</taxon>
    </lineage>
</organism>
<dbReference type="InterPro" id="IPR010902">
    <property type="entry name" value="NUMOD4"/>
</dbReference>
<dbReference type="Proteomes" id="UP000005358">
    <property type="component" value="Chromosome"/>
</dbReference>
<feature type="domain" description="HNH nuclease" evidence="1">
    <location>
        <begin position="61"/>
        <end position="109"/>
    </location>
</feature>
<dbReference type="EMBL" id="AFES01000023">
    <property type="protein sequence ID" value="EIA17016.1"/>
    <property type="molecule type" value="Genomic_DNA"/>
</dbReference>
<keyword evidence="2" id="KW-0255">Endonuclease</keyword>
<evidence type="ECO:0000313" key="3">
    <source>
        <dbReference type="Proteomes" id="UP000005358"/>
    </source>
</evidence>
<dbReference type="InterPro" id="IPR003647">
    <property type="entry name" value="Intron_nuc_1_rpt"/>
</dbReference>
<gene>
    <name evidence="2" type="ORF">HA1_08462</name>
</gene>
<name>A0AAV3FCK4_CLOPF</name>